<comment type="caution">
    <text evidence="1">The sequence shown here is derived from an EMBL/GenBank/DDBJ whole genome shotgun (WGS) entry which is preliminary data.</text>
</comment>
<accession>A0A5B7KC03</accession>
<organism evidence="1 2">
    <name type="scientific">Portunus trituberculatus</name>
    <name type="common">Swimming crab</name>
    <name type="synonym">Neptunus trituberculatus</name>
    <dbReference type="NCBI Taxonomy" id="210409"/>
    <lineage>
        <taxon>Eukaryota</taxon>
        <taxon>Metazoa</taxon>
        <taxon>Ecdysozoa</taxon>
        <taxon>Arthropoda</taxon>
        <taxon>Crustacea</taxon>
        <taxon>Multicrustacea</taxon>
        <taxon>Malacostraca</taxon>
        <taxon>Eumalacostraca</taxon>
        <taxon>Eucarida</taxon>
        <taxon>Decapoda</taxon>
        <taxon>Pleocyemata</taxon>
        <taxon>Brachyura</taxon>
        <taxon>Eubrachyura</taxon>
        <taxon>Portunoidea</taxon>
        <taxon>Portunidae</taxon>
        <taxon>Portuninae</taxon>
        <taxon>Portunus</taxon>
    </lineage>
</organism>
<proteinExistence type="predicted"/>
<gene>
    <name evidence="1" type="ORF">E2C01_099933</name>
</gene>
<sequence length="56" mass="6640">MWKGRLHIQRRRHHHTPQHRQLLHAHVQLHAHPAPWGGTEGGKGVMMELTRKAHRH</sequence>
<name>A0A5B7KC03_PORTR</name>
<dbReference type="Proteomes" id="UP000324222">
    <property type="component" value="Unassembled WGS sequence"/>
</dbReference>
<evidence type="ECO:0000313" key="1">
    <source>
        <dbReference type="EMBL" id="MPD04254.1"/>
    </source>
</evidence>
<dbReference type="EMBL" id="VSRR010140160">
    <property type="protein sequence ID" value="MPD04254.1"/>
    <property type="molecule type" value="Genomic_DNA"/>
</dbReference>
<protein>
    <submittedName>
        <fullName evidence="1">Uncharacterized protein</fullName>
    </submittedName>
</protein>
<dbReference type="AlphaFoldDB" id="A0A5B7KC03"/>
<evidence type="ECO:0000313" key="2">
    <source>
        <dbReference type="Proteomes" id="UP000324222"/>
    </source>
</evidence>
<reference evidence="1 2" key="1">
    <citation type="submission" date="2019-05" db="EMBL/GenBank/DDBJ databases">
        <title>Another draft genome of Portunus trituberculatus and its Hox gene families provides insights of decapod evolution.</title>
        <authorList>
            <person name="Jeong J.-H."/>
            <person name="Song I."/>
            <person name="Kim S."/>
            <person name="Choi T."/>
            <person name="Kim D."/>
            <person name="Ryu S."/>
            <person name="Kim W."/>
        </authorList>
    </citation>
    <scope>NUCLEOTIDE SEQUENCE [LARGE SCALE GENOMIC DNA]</scope>
    <source>
        <tissue evidence="1">Muscle</tissue>
    </source>
</reference>
<keyword evidence="2" id="KW-1185">Reference proteome</keyword>